<evidence type="ECO:0000313" key="5">
    <source>
        <dbReference type="Proteomes" id="UP001295440"/>
    </source>
</evidence>
<dbReference type="PANTHER" id="PTHR43863">
    <property type="entry name" value="HYDROLASE, PUTATIVE (AFU_ORTHOLOGUE AFUA_1G03140)-RELATED"/>
    <property type="match status" value="1"/>
</dbReference>
<dbReference type="GO" id="GO:0030246">
    <property type="term" value="F:carbohydrate binding"/>
    <property type="evidence" value="ECO:0007669"/>
    <property type="project" value="InterPro"/>
</dbReference>
<dbReference type="InterPro" id="IPR017853">
    <property type="entry name" value="GH"/>
</dbReference>
<dbReference type="InterPro" id="IPR011013">
    <property type="entry name" value="Gal_mutarotase_sf_dom"/>
</dbReference>
<dbReference type="Gene3D" id="2.60.120.260">
    <property type="entry name" value="Galactose-binding domain-like"/>
    <property type="match status" value="1"/>
</dbReference>
<dbReference type="Gene3D" id="3.20.20.80">
    <property type="entry name" value="Glycosidases"/>
    <property type="match status" value="1"/>
</dbReference>
<feature type="domain" description="F5/8 type C" evidence="3">
    <location>
        <begin position="851"/>
        <end position="1000"/>
    </location>
</feature>
<dbReference type="InterPro" id="IPR000421">
    <property type="entry name" value="FA58C"/>
</dbReference>
<evidence type="ECO:0000256" key="2">
    <source>
        <dbReference type="RuleBase" id="RU361185"/>
    </source>
</evidence>
<name>A0AAU9R7W0_9LACO</name>
<dbReference type="SUPFAM" id="SSF49265">
    <property type="entry name" value="Fibronectin type III"/>
    <property type="match status" value="1"/>
</dbReference>
<dbReference type="SUPFAM" id="SSF49785">
    <property type="entry name" value="Galactose-binding domain-like"/>
    <property type="match status" value="1"/>
</dbReference>
<dbReference type="InterPro" id="IPR013780">
    <property type="entry name" value="Glyco_hydro_b"/>
</dbReference>
<dbReference type="CDD" id="cd14752">
    <property type="entry name" value="GH31_N"/>
    <property type="match status" value="1"/>
</dbReference>
<dbReference type="GO" id="GO:0005975">
    <property type="term" value="P:carbohydrate metabolic process"/>
    <property type="evidence" value="ECO:0007669"/>
    <property type="project" value="InterPro"/>
</dbReference>
<dbReference type="SUPFAM" id="SSF51445">
    <property type="entry name" value="(Trans)glycosidases"/>
    <property type="match status" value="1"/>
</dbReference>
<dbReference type="SUPFAM" id="SSF74650">
    <property type="entry name" value="Galactose mutarotase-like"/>
    <property type="match status" value="1"/>
</dbReference>
<protein>
    <submittedName>
        <fullName evidence="4">Glucosidase / glycosyl hydrolase</fullName>
        <ecNumber evidence="4">3.2.1.-</ecNumber>
    </submittedName>
</protein>
<dbReference type="Gene3D" id="2.60.40.1180">
    <property type="entry name" value="Golgi alpha-mannosidase II"/>
    <property type="match status" value="1"/>
</dbReference>
<gene>
    <name evidence="4" type="ORF">LDD865_1777</name>
</gene>
<dbReference type="InterPro" id="IPR003961">
    <property type="entry name" value="FN3_dom"/>
</dbReference>
<proteinExistence type="inferred from homology"/>
<reference evidence="4" key="1">
    <citation type="submission" date="2022-02" db="EMBL/GenBank/DDBJ databases">
        <authorList>
            <person name="Deutsch MARIE S."/>
        </authorList>
    </citation>
    <scope>NUCLEOTIDE SEQUENCE</scope>
    <source>
        <strain evidence="4">CIRM-BIA865</strain>
    </source>
</reference>
<accession>A0AAU9R7W0</accession>
<dbReference type="EMBL" id="OV915080">
    <property type="protein sequence ID" value="CAH1706934.1"/>
    <property type="molecule type" value="Genomic_DNA"/>
</dbReference>
<evidence type="ECO:0000256" key="1">
    <source>
        <dbReference type="ARBA" id="ARBA00007806"/>
    </source>
</evidence>
<dbReference type="RefSeq" id="WP_369879164.1">
    <property type="nucleotide sequence ID" value="NZ_OV915080.1"/>
</dbReference>
<dbReference type="PROSITE" id="PS50022">
    <property type="entry name" value="FA58C_3"/>
    <property type="match status" value="1"/>
</dbReference>
<organism evidence="4 5">
    <name type="scientific">Lactobacillus delbrueckii subsp. delbrueckii</name>
    <dbReference type="NCBI Taxonomy" id="83684"/>
    <lineage>
        <taxon>Bacteria</taxon>
        <taxon>Bacillati</taxon>
        <taxon>Bacillota</taxon>
        <taxon>Bacilli</taxon>
        <taxon>Lactobacillales</taxon>
        <taxon>Lactobacillaceae</taxon>
        <taxon>Lactobacillus</taxon>
    </lineage>
</organism>
<dbReference type="CDD" id="cd00063">
    <property type="entry name" value="FN3"/>
    <property type="match status" value="1"/>
</dbReference>
<dbReference type="SUPFAM" id="SSF51011">
    <property type="entry name" value="Glycosyl hydrolase domain"/>
    <property type="match status" value="1"/>
</dbReference>
<evidence type="ECO:0000313" key="4">
    <source>
        <dbReference type="EMBL" id="CAH1706934.1"/>
    </source>
</evidence>
<comment type="similarity">
    <text evidence="1 2">Belongs to the glycosyl hydrolase 31 family.</text>
</comment>
<dbReference type="Proteomes" id="UP001295440">
    <property type="component" value="Chromosome"/>
</dbReference>
<dbReference type="Pfam" id="PF21365">
    <property type="entry name" value="Glyco_hydro_31_3rd"/>
    <property type="match status" value="1"/>
</dbReference>
<dbReference type="Pfam" id="PF01055">
    <property type="entry name" value="Glyco_hydro_31_2nd"/>
    <property type="match status" value="1"/>
</dbReference>
<keyword evidence="2 4" id="KW-0326">Glycosidase</keyword>
<evidence type="ECO:0000259" key="3">
    <source>
        <dbReference type="PROSITE" id="PS50022"/>
    </source>
</evidence>
<sequence>MTSDLQNSRHQLGKLVGVNKRENYYELHYATGEIARVYLIANGIFRYWLDPSQEFDETDDMLVKGIEPDPQCFARATAHATSDMFIITTGSCKLIFQQKTGSFSIFDESVHRPRMVQASALELSGKHSIEILKQGQNEYYYGGGVQNGHFSHKGEKITIKTDGITGADGVLAAVPFFWTNAGFAELRNTTATGHYDFGRQNSQLTILSHWTPVFDSYYIIGNSPQELLSSFYYLTGKPFMLPSYALSFGHLGNFLDGSWQEADGKGHEAVRFEDNRYYTRKTENSGHLPSLNGEKDYQFSARAMLDRYQRWGFPLSWIIPNYESRTAAKPDDFAAFASYAQSRNCHPGFWSEKGQPLAHHSEFAAVDDPSSDLTAVNSDLAKENPKAKPLTLIRDSLLPYQSQAALAFGDVSGDWSSIKTQISTLLGAGLSGLPFIGAAAGGKHGQENAQVAVRDLEWKTFTPLLFAIDDQSPLSKTPFAFNNKVSRIMKAYLGLREQLKSYLYALSRQAQDGLPLVRPLLMAFPHEQVGYGRDFADEFMLGDQLLVAPIVNGKSDNQGLSVRDRIYLPDKQTVWIDLFTGDRLMGGRVYNQRKYPLWQLPVFVRGGSIFDLGSRHFVLYPQGGDATISTYSDNDQNDYKHNSAQTVIRTHVADSKLRVIIEPTTGYYPNMAIKEQTFFYIYCDQHPDEIQLRAGDEEVVTLTEYGTPETLQRAKEGFYYDNKFCWPEGFKDLGATPRPALIIKLQERDIKQEKLEILVNNFRFANEQLVHQITDAALPLPGKVEVDRDKISAHSLTVKWAKRTPSVQIELNGLLYTGISGNIFTFTDLAANTGYRLRLRYEAGYKVSEWSDLLQVKTKRDPRDFIISNVKVTSSQESASGHQLKNLLDRRMATDWQSTGKPSEDQPLTLTFSFPDQTELNKLIYVPRASSRDGRPLRMRVEISTDGENFTSYGTDYQFNSDCKNKVIGLRGVSAKAVRLSILETTGDYAAASGIDFYRPLK</sequence>
<dbReference type="EC" id="3.2.1.-" evidence="4"/>
<dbReference type="InterPro" id="IPR000322">
    <property type="entry name" value="Glyco_hydro_31_TIM"/>
</dbReference>
<dbReference type="InterPro" id="IPR036116">
    <property type="entry name" value="FN3_sf"/>
</dbReference>
<dbReference type="AlphaFoldDB" id="A0AAU9R7W0"/>
<dbReference type="PANTHER" id="PTHR43863:SF2">
    <property type="entry name" value="MALTASE-GLUCOAMYLASE"/>
    <property type="match status" value="1"/>
</dbReference>
<dbReference type="GO" id="GO:0004553">
    <property type="term" value="F:hydrolase activity, hydrolyzing O-glycosyl compounds"/>
    <property type="evidence" value="ECO:0007669"/>
    <property type="project" value="InterPro"/>
</dbReference>
<dbReference type="InterPro" id="IPR051816">
    <property type="entry name" value="Glycosyl_Hydrolase_31"/>
</dbReference>
<dbReference type="Pfam" id="PF00754">
    <property type="entry name" value="F5_F8_type_C"/>
    <property type="match status" value="1"/>
</dbReference>
<keyword evidence="2 4" id="KW-0378">Hydrolase</keyword>
<dbReference type="InterPro" id="IPR008979">
    <property type="entry name" value="Galactose-bd-like_sf"/>
</dbReference>
<dbReference type="InterPro" id="IPR048395">
    <property type="entry name" value="Glyco_hydro_31_C"/>
</dbReference>
<dbReference type="Gene3D" id="2.60.40.1760">
    <property type="entry name" value="glycosyl hydrolase (family 31)"/>
    <property type="match status" value="1"/>
</dbReference>